<dbReference type="RefSeq" id="WP_144200598.1">
    <property type="nucleotide sequence ID" value="NZ_VCIZ01000014.1"/>
</dbReference>
<evidence type="ECO:0000259" key="1">
    <source>
        <dbReference type="PROSITE" id="PS51723"/>
    </source>
</evidence>
<protein>
    <recommendedName>
        <fullName evidence="1">Peptidase M60 domain-containing protein</fullName>
    </recommendedName>
</protein>
<dbReference type="InterPro" id="IPR004954">
    <property type="entry name" value="Mucin-bd"/>
</dbReference>
<accession>A0ABY3EIA1</accession>
<feature type="domain" description="Peptidase M60" evidence="1">
    <location>
        <begin position="30"/>
        <end position="332"/>
    </location>
</feature>
<dbReference type="SMART" id="SM01276">
    <property type="entry name" value="M60-like"/>
    <property type="match status" value="1"/>
</dbReference>
<proteinExistence type="predicted"/>
<evidence type="ECO:0000313" key="3">
    <source>
        <dbReference type="Proteomes" id="UP000318943"/>
    </source>
</evidence>
<dbReference type="Pfam" id="PF03272">
    <property type="entry name" value="Mucin_bdg"/>
    <property type="match status" value="1"/>
</dbReference>
<sequence>MAEILKSKSVYTLQDPVWIRNAGQPKGLDHDKQALGIILAPGATLRLRKISPDFTASIQVVCVGDGTAPAQSVSVSVGDAWVSVTAGAALVPFVSTPYEAGAPVIEFAYPSTSKVLPVFLAGNAEAPFFATWDVQDAEFGLIEGDYLRMLVPARDKAALRAYPGGLAALGAYYQDLLTAFNALLGVSFHPERPTDLNVRNRYFLAADAAAADTEPAYYGLGMAATTSSSVAPVWLDNLPTSWTAPQTIAGGYQRQFSATNVADPNSVWGKAFAASWQDFLMGADVYTQGWLYQDAPAFFASVMALLRNGTRYESWDVRAKVYLVMLLKYKAGDGAITRTNRLDRVHMNTPPLPAVRPPGFDEMAAACAEWWDVDIAPFLTLARAPVTPLRAMLNVFSHARAVYPLSELVTAQTLPTVQSALHLDSPLRLVDTVELQGTGVTGSLTLRFVIDEFKQIYGEPLVLMEGAREVLHIPVSASEMILENLPIGAYTIRPPTGKNRKYLVDADYLIVKEGEASQSLTYTFKRGSGTISQTLVLLSTDYGVSGTIRVDFTTMQVRIDVKAEPLSAMMTGAYATIGVKNGAGGSIYTRAISAREAAPIHDAVPFEIGYRLEVYVEYPSLLAVEPPTPGLLPSQESHVLTITALGLQNAAASNNPEADLLARIAAGATIVRERLPMAHAPYAQMKDDLYLAVMALPSLARNVARREYMDVMSPFNFEPGDHVGNLFTLTMKGYYSDIFFIATVDLQAHEIRFEVIATKPHVYFSDTYGYVSFSDVYGNEVFSYDFIGTLKATGMSVTFSLSPDGGEQYYSFKEEASLARYPIENVMQQQVTSAVTNMVAEVLVDGLITYASASEIAVVPTVRGNMFLWSLFDGAGNPVATLNLSLVFNTLTVSVSAGTHQGGLRVSVHVEDKYQQVVYDLDVHGGAPVAQAISTFSLQKGYTVTVFHNDPARSQLVNTETGVRTVVGETARYQTMARGLKALPT</sequence>
<organism evidence="2 3">
    <name type="scientific">Cupriavidus campinensis</name>
    <dbReference type="NCBI Taxonomy" id="151783"/>
    <lineage>
        <taxon>Bacteria</taxon>
        <taxon>Pseudomonadati</taxon>
        <taxon>Pseudomonadota</taxon>
        <taxon>Betaproteobacteria</taxon>
        <taxon>Burkholderiales</taxon>
        <taxon>Burkholderiaceae</taxon>
        <taxon>Cupriavidus</taxon>
    </lineage>
</organism>
<dbReference type="InterPro" id="IPR031161">
    <property type="entry name" value="Peptidase_M60_dom"/>
</dbReference>
<dbReference type="Proteomes" id="UP000318943">
    <property type="component" value="Unassembled WGS sequence"/>
</dbReference>
<dbReference type="EMBL" id="VCIZ01000014">
    <property type="protein sequence ID" value="TSP10579.1"/>
    <property type="molecule type" value="Genomic_DNA"/>
</dbReference>
<reference evidence="2 3" key="1">
    <citation type="submission" date="2019-05" db="EMBL/GenBank/DDBJ databases">
        <title>Whole genome sequence analysis of Cupriavidus campinensis S14E4C strain.</title>
        <authorList>
            <person name="Abbaszade G."/>
            <person name="Szabo A."/>
            <person name="Toumi M."/>
            <person name="Toth E."/>
        </authorList>
    </citation>
    <scope>NUCLEOTIDE SEQUENCE [LARGE SCALE GENOMIC DNA]</scope>
    <source>
        <strain evidence="2 3">S14E4C</strain>
    </source>
</reference>
<name>A0ABY3EIA1_9BURK</name>
<gene>
    <name evidence="2" type="ORF">FGG12_21000</name>
</gene>
<comment type="caution">
    <text evidence="2">The sequence shown here is derived from an EMBL/GenBank/DDBJ whole genome shotgun (WGS) entry which is preliminary data.</text>
</comment>
<dbReference type="PROSITE" id="PS51723">
    <property type="entry name" value="PEPTIDASE_M60"/>
    <property type="match status" value="1"/>
</dbReference>
<evidence type="ECO:0000313" key="2">
    <source>
        <dbReference type="EMBL" id="TSP10579.1"/>
    </source>
</evidence>
<keyword evidence="3" id="KW-1185">Reference proteome</keyword>